<dbReference type="GeneID" id="111087736"/>
<dbReference type="RefSeq" id="XP_022251151.1">
    <property type="nucleotide sequence ID" value="XM_022395443.1"/>
</dbReference>
<evidence type="ECO:0000313" key="2">
    <source>
        <dbReference type="RefSeq" id="XP_022251151.1"/>
    </source>
</evidence>
<reference evidence="2" key="1">
    <citation type="submission" date="2025-08" db="UniProtKB">
        <authorList>
            <consortium name="RefSeq"/>
        </authorList>
    </citation>
    <scope>IDENTIFICATION</scope>
    <source>
        <tissue evidence="2">Muscle</tissue>
    </source>
</reference>
<protein>
    <submittedName>
        <fullName evidence="2">Uncharacterized protein LOC111087736</fullName>
    </submittedName>
</protein>
<dbReference type="Proteomes" id="UP000694941">
    <property type="component" value="Unplaced"/>
</dbReference>
<gene>
    <name evidence="2" type="primary">LOC111087736</name>
</gene>
<organism evidence="1 2">
    <name type="scientific">Limulus polyphemus</name>
    <name type="common">Atlantic horseshoe crab</name>
    <dbReference type="NCBI Taxonomy" id="6850"/>
    <lineage>
        <taxon>Eukaryota</taxon>
        <taxon>Metazoa</taxon>
        <taxon>Ecdysozoa</taxon>
        <taxon>Arthropoda</taxon>
        <taxon>Chelicerata</taxon>
        <taxon>Merostomata</taxon>
        <taxon>Xiphosura</taxon>
        <taxon>Limulidae</taxon>
        <taxon>Limulus</taxon>
    </lineage>
</organism>
<accession>A0ABM1T5J5</accession>
<keyword evidence="1" id="KW-1185">Reference proteome</keyword>
<sequence length="244" mass="26878">MIEGIAVPTHPLIKELWHSTNVTTGQEFVHKGFVFPGGMKSFTLPSSEKVSTSHKSLNTIKAVWTLALGLRAAQHRQCHNKDCLSEQKALGPAVLQALQNGEKLLLETHTKSPDDKNIMFEDVFLNYGQVVLKTLSFTGRFHEVGRYSSKVGLITRKNVLLPPRTTASDHHVPLSTIDTNYEHKLCNLQSSSQKRLENVMAVNVKNVSFGAWNTKTWCSVCVALSGTGILVHSICLSVSSGEDL</sequence>
<proteinExistence type="predicted"/>
<name>A0ABM1T5J5_LIMPO</name>
<evidence type="ECO:0000313" key="1">
    <source>
        <dbReference type="Proteomes" id="UP000694941"/>
    </source>
</evidence>